<dbReference type="InterPro" id="IPR024072">
    <property type="entry name" value="DHFR-like_dom_sf"/>
</dbReference>
<keyword evidence="10 12" id="KW-0560">Oxidoreductase</keyword>
<dbReference type="CDD" id="cd01284">
    <property type="entry name" value="Riboflavin_deaminase-reductase"/>
    <property type="match status" value="1"/>
</dbReference>
<comment type="function">
    <text evidence="1 12">Converts 2,5-diamino-6-(ribosylamino)-4(3h)-pyrimidinone 5'-phosphate into 5-amino-6-(ribosylamino)-2,4(1h,3h)-pyrimidinedione 5'-phosphate.</text>
</comment>
<sequence>MPEVTAADIAWMQEALAEADKGIYITTPNPSVGCVLVKEGEVVGRGHTQPAGQAHAEVMALRSAGALSVGATAYVTLEPCSHFGRTPPCADALIRAGISRLVVAALDPNPLVSGQGLDRIKAAGIEVVTGVLADAATYQLRGFLSRMTRHRPWLRLKIAASLDGKTALANGDSKWITGNASRSDVQHWRARSCAMVTGIGTVIADDPQLNVRILNGEDWHGRQPVTVILDTDLKISPNAKILKNPQVVVLTANTAQLQTIASDHIQVVVLPREGHHLSMRAVLDFLSSQSWNEVTVEAGAILNAAFLDSGMVDEIILYQAPKLLGTGGREMIASKPLQNLASATTFVVKDCQPVGEDMRWILHTQPKPSALVQTEVE</sequence>
<evidence type="ECO:0000313" key="15">
    <source>
        <dbReference type="Proteomes" id="UP001165395"/>
    </source>
</evidence>
<proteinExistence type="inferred from homology"/>
<dbReference type="EC" id="1.1.1.193" evidence="12"/>
<evidence type="ECO:0000256" key="11">
    <source>
        <dbReference type="ARBA" id="ARBA00023268"/>
    </source>
</evidence>
<dbReference type="SUPFAM" id="SSF53597">
    <property type="entry name" value="Dihydrofolate reductase-like"/>
    <property type="match status" value="1"/>
</dbReference>
<feature type="domain" description="CMP/dCMP-type deaminase" evidence="13">
    <location>
        <begin position="6"/>
        <end position="128"/>
    </location>
</feature>
<dbReference type="InterPro" id="IPR002734">
    <property type="entry name" value="RibDG_C"/>
</dbReference>
<evidence type="ECO:0000256" key="9">
    <source>
        <dbReference type="ARBA" id="ARBA00022857"/>
    </source>
</evidence>
<comment type="pathway">
    <text evidence="3 12">Cofactor biosynthesis; riboflavin biosynthesis; 5-amino-6-(D-ribitylamino)uracil from GTP: step 3/4.</text>
</comment>
<dbReference type="EC" id="3.5.4.26" evidence="12"/>
<evidence type="ECO:0000256" key="10">
    <source>
        <dbReference type="ARBA" id="ARBA00023002"/>
    </source>
</evidence>
<dbReference type="SUPFAM" id="SSF53927">
    <property type="entry name" value="Cytidine deaminase-like"/>
    <property type="match status" value="1"/>
</dbReference>
<keyword evidence="9 12" id="KW-0521">NADP</keyword>
<evidence type="ECO:0000256" key="5">
    <source>
        <dbReference type="ARBA" id="ARBA00007417"/>
    </source>
</evidence>
<evidence type="ECO:0000256" key="8">
    <source>
        <dbReference type="ARBA" id="ARBA00022833"/>
    </source>
</evidence>
<dbReference type="Gene3D" id="3.40.140.10">
    <property type="entry name" value="Cytidine Deaminase, domain 2"/>
    <property type="match status" value="1"/>
</dbReference>
<dbReference type="InterPro" id="IPR002125">
    <property type="entry name" value="CMP_dCMP_dom"/>
</dbReference>
<evidence type="ECO:0000256" key="7">
    <source>
        <dbReference type="ARBA" id="ARBA00022723"/>
    </source>
</evidence>
<evidence type="ECO:0000259" key="13">
    <source>
        <dbReference type="PROSITE" id="PS51747"/>
    </source>
</evidence>
<evidence type="ECO:0000256" key="1">
    <source>
        <dbReference type="ARBA" id="ARBA00002151"/>
    </source>
</evidence>
<protein>
    <recommendedName>
        <fullName evidence="12">Riboflavin biosynthesis protein RibD</fullName>
    </recommendedName>
    <domain>
        <recommendedName>
            <fullName evidence="12">Diaminohydroxyphosphoribosylaminopyrimidine deaminase</fullName>
            <shortName evidence="12">DRAP deaminase</shortName>
            <ecNumber evidence="12">3.5.4.26</ecNumber>
        </recommendedName>
        <alternativeName>
            <fullName evidence="12">Riboflavin-specific deaminase</fullName>
        </alternativeName>
    </domain>
    <domain>
        <recommendedName>
            <fullName evidence="12">5-amino-6-(5-phosphoribosylamino)uracil reductase</fullName>
            <ecNumber evidence="12">1.1.1.193</ecNumber>
        </recommendedName>
        <alternativeName>
            <fullName evidence="12">HTP reductase</fullName>
        </alternativeName>
    </domain>
</protein>
<dbReference type="InterPro" id="IPR016193">
    <property type="entry name" value="Cytidine_deaminase-like"/>
</dbReference>
<evidence type="ECO:0000256" key="3">
    <source>
        <dbReference type="ARBA" id="ARBA00004910"/>
    </source>
</evidence>
<dbReference type="GO" id="GO:0008835">
    <property type="term" value="F:diaminohydroxyphosphoribosylaminopyrimidine deaminase activity"/>
    <property type="evidence" value="ECO:0007669"/>
    <property type="project" value="UniProtKB-EC"/>
</dbReference>
<dbReference type="Proteomes" id="UP001165395">
    <property type="component" value="Unassembled WGS sequence"/>
</dbReference>
<evidence type="ECO:0000256" key="6">
    <source>
        <dbReference type="ARBA" id="ARBA00022619"/>
    </source>
</evidence>
<dbReference type="Gene3D" id="3.40.430.10">
    <property type="entry name" value="Dihydrofolate Reductase, subunit A"/>
    <property type="match status" value="1"/>
</dbReference>
<keyword evidence="7 12" id="KW-0479">Metal-binding</keyword>
<dbReference type="InterPro" id="IPR011549">
    <property type="entry name" value="RibD_C"/>
</dbReference>
<comment type="caution">
    <text evidence="14">The sequence shown here is derived from an EMBL/GenBank/DDBJ whole genome shotgun (WGS) entry which is preliminary data.</text>
</comment>
<dbReference type="InterPro" id="IPR016192">
    <property type="entry name" value="APOBEC/CMP_deaminase_Zn-bd"/>
</dbReference>
<dbReference type="Pfam" id="PF01872">
    <property type="entry name" value="RibD_C"/>
    <property type="match status" value="1"/>
</dbReference>
<dbReference type="InterPro" id="IPR050765">
    <property type="entry name" value="Riboflavin_Biosynth_HTPR"/>
</dbReference>
<comment type="pathway">
    <text evidence="2 12">Cofactor biosynthesis; riboflavin biosynthesis; 5-amino-6-(D-ribitylamino)uracil from GTP: step 2/4.</text>
</comment>
<dbReference type="NCBIfam" id="TIGR00227">
    <property type="entry name" value="ribD_Cterm"/>
    <property type="match status" value="1"/>
</dbReference>
<evidence type="ECO:0000256" key="4">
    <source>
        <dbReference type="ARBA" id="ARBA00005259"/>
    </source>
</evidence>
<keyword evidence="12 14" id="KW-0378">Hydrolase</keyword>
<comment type="cofactor">
    <cofactor evidence="12">
        <name>Zn(2+)</name>
        <dbReference type="ChEBI" id="CHEBI:29105"/>
    </cofactor>
    <text evidence="12">Binds 1 zinc ion.</text>
</comment>
<comment type="similarity">
    <text evidence="4 12">In the N-terminal section; belongs to the cytidine and deoxycytidylate deaminase family.</text>
</comment>
<reference evidence="14" key="1">
    <citation type="submission" date="2021-10" db="EMBL/GenBank/DDBJ databases">
        <title>The complete genome sequence of Leeia sp. TBRC 13508.</title>
        <authorList>
            <person name="Charoenyingcharoen P."/>
            <person name="Yukphan P."/>
        </authorList>
    </citation>
    <scope>NUCLEOTIDE SEQUENCE</scope>
    <source>
        <strain evidence="14">TBRC 13508</strain>
    </source>
</reference>
<comment type="catalytic activity">
    <reaction evidence="12">
        <text>5-amino-6-(5-phospho-D-ribitylamino)uracil + NADP(+) = 5-amino-6-(5-phospho-D-ribosylamino)uracil + NADPH + H(+)</text>
        <dbReference type="Rhea" id="RHEA:17845"/>
        <dbReference type="ChEBI" id="CHEBI:15378"/>
        <dbReference type="ChEBI" id="CHEBI:57783"/>
        <dbReference type="ChEBI" id="CHEBI:58349"/>
        <dbReference type="ChEBI" id="CHEBI:58421"/>
        <dbReference type="ChEBI" id="CHEBI:58453"/>
        <dbReference type="EC" id="1.1.1.193"/>
    </reaction>
</comment>
<organism evidence="14 15">
    <name type="scientific">Leeia speluncae</name>
    <dbReference type="NCBI Taxonomy" id="2884804"/>
    <lineage>
        <taxon>Bacteria</taxon>
        <taxon>Pseudomonadati</taxon>
        <taxon>Pseudomonadota</taxon>
        <taxon>Betaproteobacteria</taxon>
        <taxon>Neisseriales</taxon>
        <taxon>Leeiaceae</taxon>
        <taxon>Leeia</taxon>
    </lineage>
</organism>
<keyword evidence="11" id="KW-0511">Multifunctional enzyme</keyword>
<comment type="catalytic activity">
    <reaction evidence="12">
        <text>2,5-diamino-6-hydroxy-4-(5-phosphoribosylamino)-pyrimidine + H2O + H(+) = 5-amino-6-(5-phospho-D-ribosylamino)uracil + NH4(+)</text>
        <dbReference type="Rhea" id="RHEA:21868"/>
        <dbReference type="ChEBI" id="CHEBI:15377"/>
        <dbReference type="ChEBI" id="CHEBI:15378"/>
        <dbReference type="ChEBI" id="CHEBI:28938"/>
        <dbReference type="ChEBI" id="CHEBI:58453"/>
        <dbReference type="ChEBI" id="CHEBI:58614"/>
        <dbReference type="EC" id="3.5.4.26"/>
    </reaction>
</comment>
<dbReference type="RefSeq" id="WP_227178172.1">
    <property type="nucleotide sequence ID" value="NZ_JAJBZT010000001.1"/>
</dbReference>
<comment type="similarity">
    <text evidence="5 12">In the C-terminal section; belongs to the HTP reductase family.</text>
</comment>
<dbReference type="EMBL" id="JAJBZT010000001">
    <property type="protein sequence ID" value="MCB6182447.1"/>
    <property type="molecule type" value="Genomic_DNA"/>
</dbReference>
<evidence type="ECO:0000256" key="12">
    <source>
        <dbReference type="PIRNR" id="PIRNR006769"/>
    </source>
</evidence>
<gene>
    <name evidence="14" type="primary">ribD</name>
    <name evidence="14" type="ORF">LIN78_02625</name>
</gene>
<name>A0ABS8D2M9_9NEIS</name>
<keyword evidence="15" id="KW-1185">Reference proteome</keyword>
<dbReference type="NCBIfam" id="TIGR00326">
    <property type="entry name" value="eubact_ribD"/>
    <property type="match status" value="1"/>
</dbReference>
<dbReference type="PANTHER" id="PTHR38011">
    <property type="entry name" value="DIHYDROFOLATE REDUCTASE FAMILY PROTEIN (AFU_ORTHOLOGUE AFUA_8G06820)"/>
    <property type="match status" value="1"/>
</dbReference>
<dbReference type="PROSITE" id="PS51747">
    <property type="entry name" value="CYT_DCMP_DEAMINASES_2"/>
    <property type="match status" value="1"/>
</dbReference>
<dbReference type="Pfam" id="PF00383">
    <property type="entry name" value="dCMP_cyt_deam_1"/>
    <property type="match status" value="1"/>
</dbReference>
<evidence type="ECO:0000313" key="14">
    <source>
        <dbReference type="EMBL" id="MCB6182447.1"/>
    </source>
</evidence>
<keyword evidence="6 12" id="KW-0686">Riboflavin biosynthesis</keyword>
<dbReference type="InterPro" id="IPR004794">
    <property type="entry name" value="Eubact_RibD"/>
</dbReference>
<dbReference type="PANTHER" id="PTHR38011:SF7">
    <property type="entry name" value="2,5-DIAMINO-6-RIBOSYLAMINO-4(3H)-PYRIMIDINONE 5'-PHOSPHATE REDUCTASE"/>
    <property type="match status" value="1"/>
</dbReference>
<dbReference type="PIRSF" id="PIRSF006769">
    <property type="entry name" value="RibD"/>
    <property type="match status" value="1"/>
</dbReference>
<keyword evidence="8 12" id="KW-0862">Zinc</keyword>
<accession>A0ABS8D2M9</accession>
<dbReference type="GO" id="GO:0008703">
    <property type="term" value="F:5-amino-6-(5-phosphoribosylamino)uracil reductase activity"/>
    <property type="evidence" value="ECO:0007669"/>
    <property type="project" value="UniProtKB-EC"/>
</dbReference>
<evidence type="ECO:0000256" key="2">
    <source>
        <dbReference type="ARBA" id="ARBA00004882"/>
    </source>
</evidence>
<dbReference type="PROSITE" id="PS00903">
    <property type="entry name" value="CYT_DCMP_DEAMINASES_1"/>
    <property type="match status" value="1"/>
</dbReference>